<evidence type="ECO:0000313" key="2">
    <source>
        <dbReference type="EMBL" id="RED45680.1"/>
    </source>
</evidence>
<keyword evidence="1" id="KW-0812">Transmembrane</keyword>
<keyword evidence="3" id="KW-1185">Reference proteome</keyword>
<feature type="transmembrane region" description="Helical" evidence="1">
    <location>
        <begin position="12"/>
        <end position="36"/>
    </location>
</feature>
<dbReference type="OrthoDB" id="10008743at2"/>
<dbReference type="Proteomes" id="UP000256629">
    <property type="component" value="Unassembled WGS sequence"/>
</dbReference>
<protein>
    <submittedName>
        <fullName evidence="2">Uncharacterized protein</fullName>
    </submittedName>
</protein>
<accession>A0A3D9H857</accession>
<keyword evidence="1" id="KW-1133">Transmembrane helix</keyword>
<comment type="caution">
    <text evidence="2">The sequence shown here is derived from an EMBL/GenBank/DDBJ whole genome shotgun (WGS) entry which is preliminary data.</text>
</comment>
<evidence type="ECO:0000313" key="3">
    <source>
        <dbReference type="Proteomes" id="UP000256629"/>
    </source>
</evidence>
<organism evidence="2 3">
    <name type="scientific">Seonamhaeicola aphaedonensis</name>
    <dbReference type="NCBI Taxonomy" id="1461338"/>
    <lineage>
        <taxon>Bacteria</taxon>
        <taxon>Pseudomonadati</taxon>
        <taxon>Bacteroidota</taxon>
        <taxon>Flavobacteriia</taxon>
        <taxon>Flavobacteriales</taxon>
        <taxon>Flavobacteriaceae</taxon>
    </lineage>
</organism>
<keyword evidence="1" id="KW-0472">Membrane</keyword>
<sequence length="93" mass="10436">MKPYLFNWTDLLYVIAFLVLGFTSWFTLTMGIAHLIEGVSQIIEDRASGNPRIQDSGGWIGVILLCIIGVVSLVPTVVLFLKILKRIKTCLRK</sequence>
<feature type="transmembrane region" description="Helical" evidence="1">
    <location>
        <begin position="56"/>
        <end position="84"/>
    </location>
</feature>
<gene>
    <name evidence="2" type="ORF">DFQ02_10858</name>
</gene>
<dbReference type="EMBL" id="QRDX01000008">
    <property type="protein sequence ID" value="RED45680.1"/>
    <property type="molecule type" value="Genomic_DNA"/>
</dbReference>
<proteinExistence type="predicted"/>
<dbReference type="RefSeq" id="WP_116524904.1">
    <property type="nucleotide sequence ID" value="NZ_QRDX01000008.1"/>
</dbReference>
<reference evidence="2 3" key="1">
    <citation type="submission" date="2018-07" db="EMBL/GenBank/DDBJ databases">
        <title>Genomic Encyclopedia of Type Strains, Phase III (KMG-III): the genomes of soil and plant-associated and newly described type strains.</title>
        <authorList>
            <person name="Whitman W."/>
        </authorList>
    </citation>
    <scope>NUCLEOTIDE SEQUENCE [LARGE SCALE GENOMIC DNA]</scope>
    <source>
        <strain evidence="2 3">CECT 8487</strain>
    </source>
</reference>
<evidence type="ECO:0000256" key="1">
    <source>
        <dbReference type="SAM" id="Phobius"/>
    </source>
</evidence>
<name>A0A3D9H857_9FLAO</name>
<dbReference type="AlphaFoldDB" id="A0A3D9H857"/>